<protein>
    <recommendedName>
        <fullName evidence="3">Peptidase A2 domain-containing protein</fullName>
    </recommendedName>
</protein>
<gene>
    <name evidence="1" type="ORF">A2672_01300</name>
</gene>
<organism evidence="1 2">
    <name type="scientific">Candidatus Wildermuthbacteria bacterium RIFCSPHIGHO2_01_FULL_49_22b</name>
    <dbReference type="NCBI Taxonomy" id="1802448"/>
    <lineage>
        <taxon>Bacteria</taxon>
        <taxon>Candidatus Wildermuthiibacteriota</taxon>
    </lineage>
</organism>
<proteinExistence type="predicted"/>
<evidence type="ECO:0000313" key="2">
    <source>
        <dbReference type="Proteomes" id="UP000178065"/>
    </source>
</evidence>
<dbReference type="InterPro" id="IPR021109">
    <property type="entry name" value="Peptidase_aspartic_dom_sf"/>
</dbReference>
<dbReference type="EMBL" id="MHTT01000003">
    <property type="protein sequence ID" value="OHA66417.1"/>
    <property type="molecule type" value="Genomic_DNA"/>
</dbReference>
<name>A0A1G2R142_9BACT</name>
<dbReference type="Proteomes" id="UP000178065">
    <property type="component" value="Unassembled WGS sequence"/>
</dbReference>
<reference evidence="1 2" key="1">
    <citation type="journal article" date="2016" name="Nat. Commun.">
        <title>Thousands of microbial genomes shed light on interconnected biogeochemical processes in an aquifer system.</title>
        <authorList>
            <person name="Anantharaman K."/>
            <person name="Brown C.T."/>
            <person name="Hug L.A."/>
            <person name="Sharon I."/>
            <person name="Castelle C.J."/>
            <person name="Probst A.J."/>
            <person name="Thomas B.C."/>
            <person name="Singh A."/>
            <person name="Wilkins M.J."/>
            <person name="Karaoz U."/>
            <person name="Brodie E.L."/>
            <person name="Williams K.H."/>
            <person name="Hubbard S.S."/>
            <person name="Banfield J.F."/>
        </authorList>
    </citation>
    <scope>NUCLEOTIDE SEQUENCE [LARGE SCALE GENOMIC DNA]</scope>
</reference>
<dbReference type="Pfam" id="PF13650">
    <property type="entry name" value="Asp_protease_2"/>
    <property type="match status" value="1"/>
</dbReference>
<accession>A0A1G2R142</accession>
<dbReference type="SUPFAM" id="SSF50630">
    <property type="entry name" value="Acid proteases"/>
    <property type="match status" value="1"/>
</dbReference>
<dbReference type="Gene3D" id="2.40.70.10">
    <property type="entry name" value="Acid Proteases"/>
    <property type="match status" value="1"/>
</dbReference>
<sequence length="186" mass="20527">MQQRAFTTRYNGRARVLHNTVGVCLPVTQEEARTQQVDIRRYLAIWDTGATHSAITKRVVDDLGLKPTGARETRHAGGKSINNTYLVNITLPNGVMVGQVRVTEVSLIPDDNTADDKQPQILIGMDIIGLGDFAVTNANNKTTLSFRVPAVEEIDFVPSAQESNIMEGGNRQARRAFQAKKRRGLI</sequence>
<evidence type="ECO:0000313" key="1">
    <source>
        <dbReference type="EMBL" id="OHA66417.1"/>
    </source>
</evidence>
<evidence type="ECO:0008006" key="3">
    <source>
        <dbReference type="Google" id="ProtNLM"/>
    </source>
</evidence>
<comment type="caution">
    <text evidence="1">The sequence shown here is derived from an EMBL/GenBank/DDBJ whole genome shotgun (WGS) entry which is preliminary data.</text>
</comment>
<dbReference type="AlphaFoldDB" id="A0A1G2R142"/>